<keyword evidence="2" id="KW-1185">Reference proteome</keyword>
<evidence type="ECO:0000313" key="2">
    <source>
        <dbReference type="Proteomes" id="UP001057877"/>
    </source>
</evidence>
<dbReference type="Proteomes" id="UP001057877">
    <property type="component" value="Chromosome"/>
</dbReference>
<gene>
    <name evidence="1" type="ORF">L1F29_05020</name>
</gene>
<sequence>MEQIVLDYLSQKRQQLFHSCPADEVLYGGAAGGGKSEAMLHDALKNALKYPNCKIIMFRRTFPDLERSLILRSRAIYPQSVGKYNEAKKRWTFINGSTIEFAYMKRESDVANYQGAEYDFIYWDELTHFTLHQYTYMISRLRGSNPAIKRQIKAATNPGGVGHAWVKERFIDIGEYERIHRPTPSADEPSPGTRCFIPAKLQDNTKLMEADPGYLQRLENLPEALRRQLLDGNWDSFDGMAFSEWDKEIHIVKPFQIPDTWKRFRAIDYGRSAPFCCLWFAMDQDHHIYVYREAYKAGLDATDQAKLIKELSDGERIQYTVLDSACWIPNQHGESIADTYSDIGVYCDQASKNRINGKDRVHAWLKVLEDNKGRKYSRLRVFENCRNLIRTMPSLPLHQTHVEDVDTDAEDHAYDTLRYGVMSCPDPREYESIDNVASRASTQDHLPWALREEERPMNWSDY</sequence>
<protein>
    <submittedName>
        <fullName evidence="1">Terminase family protein</fullName>
    </submittedName>
</protein>
<dbReference type="EMBL" id="CP091430">
    <property type="protein sequence ID" value="UVI31208.1"/>
    <property type="molecule type" value="Genomic_DNA"/>
</dbReference>
<name>A0ABY5SCF2_9BACL</name>
<evidence type="ECO:0000313" key="1">
    <source>
        <dbReference type="EMBL" id="UVI31208.1"/>
    </source>
</evidence>
<accession>A0ABY5SCF2</accession>
<dbReference type="InterPro" id="IPR027417">
    <property type="entry name" value="P-loop_NTPase"/>
</dbReference>
<reference evidence="1" key="1">
    <citation type="submission" date="2022-01" db="EMBL/GenBank/DDBJ databases">
        <title>Paenibacillus spongiae sp. nov., isolated from marine sponge.</title>
        <authorList>
            <person name="Li Z."/>
            <person name="Zhang M."/>
        </authorList>
    </citation>
    <scope>NUCLEOTIDE SEQUENCE</scope>
    <source>
        <strain evidence="1">PHS-Z3</strain>
    </source>
</reference>
<proteinExistence type="predicted"/>
<organism evidence="1 2">
    <name type="scientific">Paenibacillus spongiae</name>
    <dbReference type="NCBI Taxonomy" id="2909671"/>
    <lineage>
        <taxon>Bacteria</taxon>
        <taxon>Bacillati</taxon>
        <taxon>Bacillota</taxon>
        <taxon>Bacilli</taxon>
        <taxon>Bacillales</taxon>
        <taxon>Paenibacillaceae</taxon>
        <taxon>Paenibacillus</taxon>
    </lineage>
</organism>
<dbReference type="Pfam" id="PF03237">
    <property type="entry name" value="Terminase_6N"/>
    <property type="match status" value="1"/>
</dbReference>
<dbReference type="Gene3D" id="3.30.420.280">
    <property type="match status" value="1"/>
</dbReference>
<dbReference type="Gene3D" id="3.40.50.300">
    <property type="entry name" value="P-loop containing nucleotide triphosphate hydrolases"/>
    <property type="match status" value="1"/>
</dbReference>
<dbReference type="RefSeq" id="WP_258387272.1">
    <property type="nucleotide sequence ID" value="NZ_CP091430.1"/>
</dbReference>